<dbReference type="GO" id="GO:0042744">
    <property type="term" value="P:hydrogen peroxide catabolic process"/>
    <property type="evidence" value="ECO:0007669"/>
    <property type="project" value="UniProtKB-KW"/>
</dbReference>
<dbReference type="Proteomes" id="UP000039865">
    <property type="component" value="Unassembled WGS sequence"/>
</dbReference>
<dbReference type="Pfam" id="PF06628">
    <property type="entry name" value="Catalase-rel"/>
    <property type="match status" value="1"/>
</dbReference>
<sequence>MNQQLPQQFTKRLTTSSGIPIDNNQHVLTAGARGPILLQDTNFINKIQKFDRERIPERAAHAQGQGAHGYFEVTHDVTKYTKAKFLQNIGKRTPLFCRMSTTIGSRGSSDLLRDIRGFALKFYTEDGNYDLVGVNFPVFFFRDPMQAPDFFHAMKQHPVKNAFDPNTMFDFFSQVPESIHALTIMYTDRGTPVGYRHMHGYSANTFKWVNEQGQSFFVKYTLKTDQGIKNFSNQEALTTAGIQPYFSSLDLHESIQKGDFPSWKMFVQLIPEAEGELYKWDIYDVTKVWPHGEYPLIPVGRMVLNKTTQNYFAEVDQVAFNPANLVPGIEPSNDRLLQGRLFLYQDTQLHRLGPNHDQIPINCPFAVNNFQQDGLMNVLSNQQKTVTYDNNTTMEEKPKTDPTAAIKPFGLTGLTGRYSYPHSNDDFEQVRTFYKKVLTSQERDALIENICFSLGKCTPQIQQNMLKVFFMVDEDYGSRVQKGLSQSSISSMVGQFAKKVGLSSDKSQLIGESCNREQIMT</sequence>
<accession>A0A078BA53</accession>
<dbReference type="GO" id="GO:0042542">
    <property type="term" value="P:response to hydrogen peroxide"/>
    <property type="evidence" value="ECO:0007669"/>
    <property type="project" value="TreeGrafter"/>
</dbReference>
<comment type="cofactor">
    <cofactor evidence="8">
        <name>heme</name>
        <dbReference type="ChEBI" id="CHEBI:30413"/>
    </cofactor>
</comment>
<protein>
    <submittedName>
        <fullName evidence="10">Catalase</fullName>
    </submittedName>
</protein>
<dbReference type="AlphaFoldDB" id="A0A078BA53"/>
<reference evidence="10 11" key="1">
    <citation type="submission" date="2014-06" db="EMBL/GenBank/DDBJ databases">
        <authorList>
            <person name="Swart Estienne"/>
        </authorList>
    </citation>
    <scope>NUCLEOTIDE SEQUENCE [LARGE SCALE GENOMIC DNA]</scope>
    <source>
        <strain evidence="10 11">130c</strain>
    </source>
</reference>
<evidence type="ECO:0000256" key="2">
    <source>
        <dbReference type="ARBA" id="ARBA00022559"/>
    </source>
</evidence>
<evidence type="ECO:0000256" key="5">
    <source>
        <dbReference type="ARBA" id="ARBA00023002"/>
    </source>
</evidence>
<dbReference type="OrthoDB" id="6880011at2759"/>
<dbReference type="PANTHER" id="PTHR11465">
    <property type="entry name" value="CATALASE"/>
    <property type="match status" value="1"/>
</dbReference>
<proteinExistence type="inferred from homology"/>
<evidence type="ECO:0000313" key="11">
    <source>
        <dbReference type="Proteomes" id="UP000039865"/>
    </source>
</evidence>
<organism evidence="10 11">
    <name type="scientific">Stylonychia lemnae</name>
    <name type="common">Ciliate</name>
    <dbReference type="NCBI Taxonomy" id="5949"/>
    <lineage>
        <taxon>Eukaryota</taxon>
        <taxon>Sar</taxon>
        <taxon>Alveolata</taxon>
        <taxon>Ciliophora</taxon>
        <taxon>Intramacronucleata</taxon>
        <taxon>Spirotrichea</taxon>
        <taxon>Stichotrichia</taxon>
        <taxon>Sporadotrichida</taxon>
        <taxon>Oxytrichidae</taxon>
        <taxon>Stylonychinae</taxon>
        <taxon>Stylonychia</taxon>
    </lineage>
</organism>
<evidence type="ECO:0000256" key="3">
    <source>
        <dbReference type="ARBA" id="ARBA00022617"/>
    </source>
</evidence>
<evidence type="ECO:0000256" key="4">
    <source>
        <dbReference type="ARBA" id="ARBA00022723"/>
    </source>
</evidence>
<dbReference type="PIRSF" id="PIRSF038928">
    <property type="entry name" value="Catalase_clade1-3"/>
    <property type="match status" value="1"/>
</dbReference>
<dbReference type="SUPFAM" id="SSF56634">
    <property type="entry name" value="Heme-dependent catalase-like"/>
    <property type="match status" value="1"/>
</dbReference>
<evidence type="ECO:0000313" key="10">
    <source>
        <dbReference type="EMBL" id="CDW91299.1"/>
    </source>
</evidence>
<keyword evidence="6 8" id="KW-0408">Iron</keyword>
<keyword evidence="7" id="KW-0376">Hydrogen peroxide</keyword>
<dbReference type="Gene3D" id="2.40.180.10">
    <property type="entry name" value="Catalase core domain"/>
    <property type="match status" value="1"/>
</dbReference>
<evidence type="ECO:0000259" key="9">
    <source>
        <dbReference type="SMART" id="SM01060"/>
    </source>
</evidence>
<evidence type="ECO:0000256" key="7">
    <source>
        <dbReference type="ARBA" id="ARBA00023324"/>
    </source>
</evidence>
<gene>
    <name evidence="10" type="primary">Contig2740.g2940</name>
    <name evidence="10" type="ORF">STYLEM_20453</name>
</gene>
<dbReference type="Pfam" id="PF00199">
    <property type="entry name" value="Catalase"/>
    <property type="match status" value="1"/>
</dbReference>
<dbReference type="GO" id="GO:0020037">
    <property type="term" value="F:heme binding"/>
    <property type="evidence" value="ECO:0007669"/>
    <property type="project" value="InterPro"/>
</dbReference>
<comment type="similarity">
    <text evidence="1">Belongs to the catalase family.</text>
</comment>
<keyword evidence="5" id="KW-0560">Oxidoreductase</keyword>
<dbReference type="GO" id="GO:0005777">
    <property type="term" value="C:peroxisome"/>
    <property type="evidence" value="ECO:0007669"/>
    <property type="project" value="TreeGrafter"/>
</dbReference>
<dbReference type="PANTHER" id="PTHR11465:SF9">
    <property type="entry name" value="CATALASE"/>
    <property type="match status" value="1"/>
</dbReference>
<dbReference type="InParanoid" id="A0A078BA53"/>
<keyword evidence="11" id="KW-1185">Reference proteome</keyword>
<evidence type="ECO:0000256" key="8">
    <source>
        <dbReference type="PIRSR" id="PIRSR038928-2"/>
    </source>
</evidence>
<dbReference type="GO" id="GO:0004096">
    <property type="term" value="F:catalase activity"/>
    <property type="evidence" value="ECO:0007669"/>
    <property type="project" value="UniProtKB-EC"/>
</dbReference>
<dbReference type="SMART" id="SM01060">
    <property type="entry name" value="Catalase"/>
    <property type="match status" value="1"/>
</dbReference>
<dbReference type="InterPro" id="IPR018028">
    <property type="entry name" value="Catalase"/>
</dbReference>
<dbReference type="FunFam" id="2.40.180.10:FF:000001">
    <property type="entry name" value="Catalase"/>
    <property type="match status" value="1"/>
</dbReference>
<feature type="domain" description="Catalase core" evidence="9">
    <location>
        <begin position="14"/>
        <end position="397"/>
    </location>
</feature>
<dbReference type="EMBL" id="CCKQ01019278">
    <property type="protein sequence ID" value="CDW91299.1"/>
    <property type="molecule type" value="Genomic_DNA"/>
</dbReference>
<dbReference type="InterPro" id="IPR020835">
    <property type="entry name" value="Catalase_sf"/>
</dbReference>
<keyword evidence="3 8" id="KW-0349">Heme</keyword>
<dbReference type="PRINTS" id="PR00067">
    <property type="entry name" value="CATALASE"/>
</dbReference>
<evidence type="ECO:0000256" key="6">
    <source>
        <dbReference type="ARBA" id="ARBA00023004"/>
    </source>
</evidence>
<keyword evidence="4 8" id="KW-0479">Metal-binding</keyword>
<dbReference type="GO" id="GO:0046872">
    <property type="term" value="F:metal ion binding"/>
    <property type="evidence" value="ECO:0007669"/>
    <property type="project" value="UniProtKB-KW"/>
</dbReference>
<dbReference type="InterPro" id="IPR010582">
    <property type="entry name" value="Catalase_immune_responsive"/>
</dbReference>
<evidence type="ECO:0000256" key="1">
    <source>
        <dbReference type="ARBA" id="ARBA00005329"/>
    </source>
</evidence>
<dbReference type="GO" id="GO:0005739">
    <property type="term" value="C:mitochondrion"/>
    <property type="evidence" value="ECO:0007669"/>
    <property type="project" value="TreeGrafter"/>
</dbReference>
<keyword evidence="2" id="KW-0575">Peroxidase</keyword>
<feature type="binding site" description="axial binding residue" evidence="8">
    <location>
        <position position="344"/>
    </location>
    <ligand>
        <name>heme</name>
        <dbReference type="ChEBI" id="CHEBI:30413"/>
    </ligand>
    <ligandPart>
        <name>Fe</name>
        <dbReference type="ChEBI" id="CHEBI:18248"/>
    </ligandPart>
</feature>
<name>A0A078BA53_STYLE</name>
<dbReference type="PROSITE" id="PS51402">
    <property type="entry name" value="CATALASE_3"/>
    <property type="match status" value="1"/>
</dbReference>
<dbReference type="InterPro" id="IPR024711">
    <property type="entry name" value="Catalase_clade1/3"/>
</dbReference>
<dbReference type="InterPro" id="IPR011614">
    <property type="entry name" value="Catalase_core"/>
</dbReference>